<gene>
    <name evidence="1" type="ORF">AR9_g055</name>
</gene>
<protein>
    <submittedName>
        <fullName evidence="1">Uncharacterized protein</fullName>
    </submittedName>
</protein>
<sequence>MGLPSYIINYNDSAKYIQEAIRDARLSLSISDVNMDKVTEAILNTSVVEGKLSSIVDINDVINQTISNLSSDIENISDFIVTTSEENKEIINQIETKLKSQLDVTKSIKDTVSGIADKLSPQGEQRIKGFYEYVPPIREDFILEFIQNRDIELTAISMSQIGWKYEDTYDLMVGEDIIFSNISTKEVAQKKKFNKGLKVPANTSIKFILHNNSGNSRQMWLDIEYLIKPQ</sequence>
<dbReference type="KEGG" id="vg:29058774"/>
<proteinExistence type="predicted"/>
<dbReference type="Proteomes" id="UP000202618">
    <property type="component" value="Segment"/>
</dbReference>
<dbReference type="GeneID" id="29058774"/>
<name>A0A172JHW1_BPPB1</name>
<evidence type="ECO:0000313" key="1">
    <source>
        <dbReference type="EMBL" id="AMS01140.1"/>
    </source>
</evidence>
<organism evidence="1 2">
    <name type="scientific">Bacillus phage AR9</name>
    <dbReference type="NCBI Taxonomy" id="1815509"/>
    <lineage>
        <taxon>Viruses</taxon>
        <taxon>Duplodnaviria</taxon>
        <taxon>Heunggongvirae</taxon>
        <taxon>Uroviricota</taxon>
        <taxon>Caudoviricetes</taxon>
        <taxon>Takahashivirus</taxon>
        <taxon>Bacillus phage PBS1</taxon>
    </lineage>
</organism>
<dbReference type="OrthoDB" id="37786at10239"/>
<dbReference type="EMBL" id="KU878088">
    <property type="protein sequence ID" value="AMS01140.1"/>
    <property type="molecule type" value="Genomic_DNA"/>
</dbReference>
<evidence type="ECO:0000313" key="2">
    <source>
        <dbReference type="Proteomes" id="UP000202618"/>
    </source>
</evidence>
<reference evidence="1 2" key="1">
    <citation type="journal article" date="2016" name="Virology">
        <title>The genome of AR9, a giant transducing Bacillus phage encoding two multisubunit RNA polymerases.</title>
        <authorList>
            <person name="Lavysh D."/>
            <person name="Sokolova M."/>
            <person name="Minakhin L."/>
            <person name="Yakunina M."/>
            <person name="Artamonova T."/>
            <person name="Kozyavkin S."/>
            <person name="Makarova K.S."/>
            <person name="Koonin E.V."/>
            <person name="Severinov K."/>
        </authorList>
    </citation>
    <scope>NUCLEOTIDE SEQUENCE [LARGE SCALE GENOMIC DNA]</scope>
</reference>
<dbReference type="RefSeq" id="YP_009282960.1">
    <property type="nucleotide sequence ID" value="NC_031039.1"/>
</dbReference>
<accession>A0A172JHW1</accession>